<feature type="non-terminal residue" evidence="2">
    <location>
        <position position="1"/>
    </location>
</feature>
<comment type="caution">
    <text evidence="2">The sequence shown here is derived from an EMBL/GenBank/DDBJ whole genome shotgun (WGS) entry which is preliminary data.</text>
</comment>
<dbReference type="VEuPathDB" id="FungiDB:MAN_05428"/>
<dbReference type="HOGENOM" id="CLU_013664_0_0_1"/>
<evidence type="ECO:0000313" key="3">
    <source>
        <dbReference type="Proteomes" id="UP000031186"/>
    </source>
</evidence>
<name>A0A0B4GBU6_METAF</name>
<keyword evidence="3" id="KW-1185">Reference proteome</keyword>
<feature type="region of interest" description="Disordered" evidence="1">
    <location>
        <begin position="1"/>
        <end position="47"/>
    </location>
</feature>
<evidence type="ECO:0008006" key="4">
    <source>
        <dbReference type="Google" id="ProtNLM"/>
    </source>
</evidence>
<dbReference type="AlphaFoldDB" id="A0A0B4GBU6"/>
<dbReference type="InterPro" id="IPR029071">
    <property type="entry name" value="Ubiquitin-like_domsf"/>
</dbReference>
<dbReference type="Gene3D" id="3.10.20.90">
    <property type="entry name" value="Phosphatidylinositol 3-kinase Catalytic Subunit, Chain A, domain 1"/>
    <property type="match status" value="1"/>
</dbReference>
<feature type="region of interest" description="Disordered" evidence="1">
    <location>
        <begin position="597"/>
        <end position="629"/>
    </location>
</feature>
<dbReference type="OrthoDB" id="43122at2759"/>
<gene>
    <name evidence="2" type="ORF">MAN_05428</name>
</gene>
<sequence>MAHDAMGRDLGPIEAVPVPPTRTYSRYRSLRGKSVSSPRDFGVFRDDDIPQSDSILAGLEQSDSLNSLRSRSKSVSYHGNAAGSKDPPPVAPAPTRGILSPRSINISAPSGRKILENIKSPIFSSAIPPWKSFSKINKPANKDVGGTDGDCTAAGPQSQNQVDNPEGQGKSQEEEGQEQGQQHGHLSNDRGDSVQLPKAESANEPAVEDEPKEPRDDSAVSDIKQGSHKDTDHLADEVARLEAETDRILAEQKKLDIARLQAHLVAPPPKPKRQLLDKLIFFSRGKRSTGASQPGTPSTIVSAIFSPVTSHSSRDSIGEPATPSLPGLSAFKMSFIAPGGKGVVPQTDAPVSASNGGERRITVRCFSSTLSLLVTADTTPVDILGATADQTRHDIDPAKCVTIECYSALGLERRLRRYERVRDVMNSWDKDKQHSLLVIKSESPDRDKDLDLQAAPLTTEPPQGFSMQMHHSSKTGKWTQRWVTLLENGQIYAAKSPNANASSKDSIVLCHMTDFDIYSPRESQTRRHLRPPHKFCYAIKSQQKTVVFANTENFVHYFSTDDAQQAARFFEKVHAWRSWYLVNRMVDLQEKSRVPQIALGPRSNSSESPKKSIRSGNTSVRASTVSLQKDDEGEPLMNVSAFRMSKIVIAPEEAKTRRSMSVKSKSSVNRSGTVKKNMHADAGFSKTAKGAESEFAAGGLLGNAYEAKLKQSDAASAVSKTAPDGPFTEAPSLLNGGISNSSSDASEKTKKQSEEEKKRPEITSWFPSAAEHSARIRSQSFHPPSSSYQQRRPMTADTGAIATRSRSEKHPAPLLSFSKDFPEPPRFREGPAGVRQAPGQPLVSYATGGAMREPRDGIPRRNMSRRGLPASHDGGFTGQPPPSPHRPSPSPGSRARSKTSSSPNRFNAGDVHSPPMPATSSRRRPHNGEPNNPQLNRPEPLVNRAR</sequence>
<feature type="compositionally biased region" description="Low complexity" evidence="1">
    <location>
        <begin position="659"/>
        <end position="671"/>
    </location>
</feature>
<feature type="region of interest" description="Disordered" evidence="1">
    <location>
        <begin position="718"/>
        <end position="946"/>
    </location>
</feature>
<dbReference type="InterPro" id="IPR011993">
    <property type="entry name" value="PH-like_dom_sf"/>
</dbReference>
<dbReference type="PANTHER" id="PTHR38700:SF1">
    <property type="entry name" value="PH DOMAIN-CONTAINING PROTEIN"/>
    <property type="match status" value="1"/>
</dbReference>
<feature type="region of interest" description="Disordered" evidence="1">
    <location>
        <begin position="125"/>
        <end position="232"/>
    </location>
</feature>
<proteinExistence type="predicted"/>
<evidence type="ECO:0000256" key="1">
    <source>
        <dbReference type="SAM" id="MobiDB-lite"/>
    </source>
</evidence>
<feature type="compositionally biased region" description="Low complexity" evidence="1">
    <location>
        <begin position="732"/>
        <end position="743"/>
    </location>
</feature>
<dbReference type="Gene3D" id="2.30.29.30">
    <property type="entry name" value="Pleckstrin-homology domain (PH domain)/Phosphotyrosine-binding domain (PTB)"/>
    <property type="match status" value="1"/>
</dbReference>
<feature type="compositionally biased region" description="Basic and acidic residues" evidence="1">
    <location>
        <begin position="745"/>
        <end position="761"/>
    </location>
</feature>
<feature type="compositionally biased region" description="Polar residues" evidence="1">
    <location>
        <begin position="61"/>
        <end position="77"/>
    </location>
</feature>
<feature type="region of interest" description="Disordered" evidence="1">
    <location>
        <begin position="60"/>
        <end position="109"/>
    </location>
</feature>
<feature type="compositionally biased region" description="Polar residues" evidence="1">
    <location>
        <begin position="614"/>
        <end position="627"/>
    </location>
</feature>
<protein>
    <recommendedName>
        <fullName evidence="4">PH domain-containing protein</fullName>
    </recommendedName>
</protein>
<organism evidence="2 3">
    <name type="scientific">Metarhizium anisopliae (strain ARSEF 549)</name>
    <dbReference type="NCBI Taxonomy" id="3151832"/>
    <lineage>
        <taxon>Eukaryota</taxon>
        <taxon>Fungi</taxon>
        <taxon>Dikarya</taxon>
        <taxon>Ascomycota</taxon>
        <taxon>Pezizomycotina</taxon>
        <taxon>Sordariomycetes</taxon>
        <taxon>Hypocreomycetidae</taxon>
        <taxon>Hypocreales</taxon>
        <taxon>Clavicipitaceae</taxon>
        <taxon>Metarhizium</taxon>
    </lineage>
</organism>
<feature type="compositionally biased region" description="Polar residues" evidence="1">
    <location>
        <begin position="776"/>
        <end position="792"/>
    </location>
</feature>
<feature type="compositionally biased region" description="Basic and acidic residues" evidence="1">
    <location>
        <begin position="820"/>
        <end position="829"/>
    </location>
</feature>
<dbReference type="Proteomes" id="UP000031186">
    <property type="component" value="Unassembled WGS sequence"/>
</dbReference>
<dbReference type="SUPFAM" id="SSF54236">
    <property type="entry name" value="Ubiquitin-like"/>
    <property type="match status" value="1"/>
</dbReference>
<feature type="compositionally biased region" description="Pro residues" evidence="1">
    <location>
        <begin position="879"/>
        <end position="890"/>
    </location>
</feature>
<dbReference type="SUPFAM" id="SSF50729">
    <property type="entry name" value="PH domain-like"/>
    <property type="match status" value="1"/>
</dbReference>
<reference evidence="2 3" key="1">
    <citation type="journal article" date="2014" name="Proc. Natl. Acad. Sci. U.S.A.">
        <title>Trajectory and genomic determinants of fungal-pathogen speciation and host adaptation.</title>
        <authorList>
            <person name="Hu X."/>
            <person name="Xiao G."/>
            <person name="Zheng P."/>
            <person name="Shang Y."/>
            <person name="Su Y."/>
            <person name="Zhang X."/>
            <person name="Liu X."/>
            <person name="Zhan S."/>
            <person name="St Leger R.J."/>
            <person name="Wang C."/>
        </authorList>
    </citation>
    <scope>NUCLEOTIDE SEQUENCE [LARGE SCALE GENOMIC DNA]</scope>
    <source>
        <strain evidence="2 3">ARSEF 549</strain>
    </source>
</reference>
<dbReference type="PANTHER" id="PTHR38700">
    <property type="entry name" value="YALI0E22418P"/>
    <property type="match status" value="1"/>
</dbReference>
<dbReference type="EMBL" id="AZNF01000006">
    <property type="protein sequence ID" value="KID65769.1"/>
    <property type="molecule type" value="Genomic_DNA"/>
</dbReference>
<accession>A0A0B4GBU6</accession>
<feature type="region of interest" description="Disordered" evidence="1">
    <location>
        <begin position="654"/>
        <end position="675"/>
    </location>
</feature>
<evidence type="ECO:0000313" key="2">
    <source>
        <dbReference type="EMBL" id="KID65769.1"/>
    </source>
</evidence>